<gene>
    <name evidence="1" type="ORF">RASY3_01465</name>
</gene>
<name>A0A011UJX9_RUMAL</name>
<dbReference type="PATRIC" id="fig|1341156.4.peg.18"/>
<dbReference type="RefSeq" id="WP_037284503.1">
    <property type="nucleotide sequence ID" value="NZ_JEOB01000001.1"/>
</dbReference>
<dbReference type="AlphaFoldDB" id="A0A011UJX9"/>
<dbReference type="Proteomes" id="UP000021369">
    <property type="component" value="Unassembled WGS sequence"/>
</dbReference>
<accession>A0A011UJX9</accession>
<reference evidence="1 2" key="1">
    <citation type="submission" date="2013-06" db="EMBL/GenBank/DDBJ databases">
        <title>Rumen cellulosomics: divergent fiber-degrading strategies revealed by comparative genome-wide analysis of six Ruminococcal strains.</title>
        <authorList>
            <person name="Dassa B."/>
            <person name="Borovok I."/>
            <person name="Lamed R."/>
            <person name="Flint H."/>
            <person name="Yeoman C.J."/>
            <person name="White B."/>
            <person name="Bayer E.A."/>
        </authorList>
    </citation>
    <scope>NUCLEOTIDE SEQUENCE [LARGE SCALE GENOMIC DNA]</scope>
    <source>
        <strain evidence="1 2">SY3</strain>
    </source>
</reference>
<evidence type="ECO:0000313" key="2">
    <source>
        <dbReference type="Proteomes" id="UP000021369"/>
    </source>
</evidence>
<dbReference type="EMBL" id="JEOB01000001">
    <property type="protein sequence ID" value="EXM40939.1"/>
    <property type="molecule type" value="Genomic_DNA"/>
</dbReference>
<protein>
    <submittedName>
        <fullName evidence="1">Uncharacterized protein</fullName>
    </submittedName>
</protein>
<proteinExistence type="predicted"/>
<sequence length="80" mass="9355">MMTRNEIEEFLSEPEVTTTEKVVYSSTGKPYTVICTVRRRCSEDPAKELEKFINTASRIARNVEQRLAEKKRREEQEVST</sequence>
<organism evidence="1 2">
    <name type="scientific">Ruminococcus albus SY3</name>
    <dbReference type="NCBI Taxonomy" id="1341156"/>
    <lineage>
        <taxon>Bacteria</taxon>
        <taxon>Bacillati</taxon>
        <taxon>Bacillota</taxon>
        <taxon>Clostridia</taxon>
        <taxon>Eubacteriales</taxon>
        <taxon>Oscillospiraceae</taxon>
        <taxon>Ruminococcus</taxon>
    </lineage>
</organism>
<keyword evidence="2" id="KW-1185">Reference proteome</keyword>
<evidence type="ECO:0000313" key="1">
    <source>
        <dbReference type="EMBL" id="EXM40939.1"/>
    </source>
</evidence>
<comment type="caution">
    <text evidence="1">The sequence shown here is derived from an EMBL/GenBank/DDBJ whole genome shotgun (WGS) entry which is preliminary data.</text>
</comment>